<dbReference type="InterPro" id="IPR018136">
    <property type="entry name" value="Aconitase_4Fe-4S_BS"/>
</dbReference>
<dbReference type="EMBL" id="BMQS01000005">
    <property type="protein sequence ID" value="GGT92046.1"/>
    <property type="molecule type" value="Genomic_DNA"/>
</dbReference>
<gene>
    <name evidence="10" type="ORF">GCM10007116_07310</name>
    <name evidence="9" type="ORF">HS1genome_0394</name>
</gene>
<keyword evidence="11" id="KW-1185">Reference proteome</keyword>
<reference evidence="10" key="1">
    <citation type="journal article" date="2014" name="Int. J. Syst. Evol. Microbiol.">
        <title>Complete genome sequence of Corynebacterium casei LMG S-19264T (=DSM 44701T), isolated from a smear-ripened cheese.</title>
        <authorList>
            <consortium name="US DOE Joint Genome Institute (JGI-PGF)"/>
            <person name="Walter F."/>
            <person name="Albersmeier A."/>
            <person name="Kalinowski J."/>
            <person name="Ruckert C."/>
        </authorList>
    </citation>
    <scope>NUCLEOTIDE SEQUENCE</scope>
    <source>
        <strain evidence="10">JCM 31740</strain>
    </source>
</reference>
<dbReference type="Gene3D" id="3.20.19.10">
    <property type="entry name" value="Aconitase, domain 4"/>
    <property type="match status" value="1"/>
</dbReference>
<accession>A0A348B1F3</accession>
<dbReference type="InterPro" id="IPR044137">
    <property type="entry name" value="AcnA_IRP_Swivel"/>
</dbReference>
<reference evidence="10" key="4">
    <citation type="submission" date="2020-09" db="EMBL/GenBank/DDBJ databases">
        <authorList>
            <person name="Sun Q."/>
            <person name="Ohkuma M."/>
        </authorList>
    </citation>
    <scope>NUCLEOTIDE SEQUENCE</scope>
    <source>
        <strain evidence="10">JCM 31740</strain>
    </source>
</reference>
<dbReference type="Proteomes" id="UP000276741">
    <property type="component" value="Chromosome"/>
</dbReference>
<evidence type="ECO:0000256" key="3">
    <source>
        <dbReference type="ARBA" id="ARBA00022723"/>
    </source>
</evidence>
<dbReference type="InterPro" id="IPR036008">
    <property type="entry name" value="Aconitase_4Fe-4S_dom"/>
</dbReference>
<keyword evidence="4" id="KW-0408">Iron</keyword>
<keyword evidence="6 9" id="KW-0456">Lyase</keyword>
<dbReference type="InterPro" id="IPR015931">
    <property type="entry name" value="Acnase/IPM_dHydase_lsu_aba_1/3"/>
</dbReference>
<name>A0A348B1F3_9CREN</name>
<dbReference type="InterPro" id="IPR006249">
    <property type="entry name" value="Aconitase/IRP2"/>
</dbReference>
<evidence type="ECO:0000313" key="9">
    <source>
        <dbReference type="EMBL" id="BBD72005.1"/>
    </source>
</evidence>
<evidence type="ECO:0000256" key="5">
    <source>
        <dbReference type="ARBA" id="ARBA00023014"/>
    </source>
</evidence>
<dbReference type="SUPFAM" id="SSF52016">
    <property type="entry name" value="LeuD/IlvD-like"/>
    <property type="match status" value="1"/>
</dbReference>
<dbReference type="PROSITE" id="PS01244">
    <property type="entry name" value="ACONITASE_2"/>
    <property type="match status" value="1"/>
</dbReference>
<reference evidence="9" key="3">
    <citation type="journal article" date="2019" name="BMC Res. Notes">
        <title>Complete genome sequence of the Sulfodiicoccus acidiphilus strain HS-1T, the first crenarchaeon that lacks polB3, isolated from an acidic hot spring in Ohwaku-dani, Hakone, Japan.</title>
        <authorList>
            <person name="Sakai H.D."/>
            <person name="Kurosawa N."/>
        </authorList>
    </citation>
    <scope>NUCLEOTIDE SEQUENCE</scope>
    <source>
        <strain evidence="9">HS-1</strain>
    </source>
</reference>
<evidence type="ECO:0000256" key="4">
    <source>
        <dbReference type="ARBA" id="ARBA00023004"/>
    </source>
</evidence>
<dbReference type="SUPFAM" id="SSF53732">
    <property type="entry name" value="Aconitase iron-sulfur domain"/>
    <property type="match status" value="1"/>
</dbReference>
<organism evidence="9 11">
    <name type="scientific">Sulfodiicoccus acidiphilus</name>
    <dbReference type="NCBI Taxonomy" id="1670455"/>
    <lineage>
        <taxon>Archaea</taxon>
        <taxon>Thermoproteota</taxon>
        <taxon>Thermoprotei</taxon>
        <taxon>Sulfolobales</taxon>
        <taxon>Sulfolobaceae</taxon>
        <taxon>Sulfodiicoccus</taxon>
    </lineage>
</organism>
<keyword evidence="5" id="KW-0411">Iron-sulfur</keyword>
<evidence type="ECO:0000313" key="10">
    <source>
        <dbReference type="EMBL" id="GGT92046.1"/>
    </source>
</evidence>
<dbReference type="Gene3D" id="6.10.190.10">
    <property type="match status" value="1"/>
</dbReference>
<evidence type="ECO:0000313" key="11">
    <source>
        <dbReference type="Proteomes" id="UP000276741"/>
    </source>
</evidence>
<dbReference type="PANTHER" id="PTHR11670">
    <property type="entry name" value="ACONITASE/IRON-RESPONSIVE ELEMENT FAMILY MEMBER"/>
    <property type="match status" value="1"/>
</dbReference>
<feature type="domain" description="Aconitase A/isopropylmalate dehydratase small subunit swivel" evidence="8">
    <location>
        <begin position="640"/>
        <end position="762"/>
    </location>
</feature>
<dbReference type="InterPro" id="IPR001030">
    <property type="entry name" value="Acoase/IPM_deHydtase_lsu_aba"/>
</dbReference>
<keyword evidence="3" id="KW-0479">Metal-binding</keyword>
<sequence>MVYPLSQLEERGYDVSKLPYSVRVLVENALRNWDGSTVTDDDLEAVASWRPGRDFAFKPSRVVMQDYTGVPLLVDLAAMRDKVAQMGGDPRSVNPLIQSDLVVDHSVQVDFFGTPQALELNMRREFERNEERYRFLKWSQESFRNLRIVPPGHGIVHQVNLEYLTPVVDVREFKGELTAFPDTLIGTDSHTTMINGAGVLGWGVGGLEAEAVMLGEPYYMPVPEVVGVRLTGEVREGVTPTDVVLFVTERLRKLGVVGKFVEFFGPSLGKLSVQDRATVANMAPEYGSTVGYFPIDEATLAYLRGTARDAWLVEAYARAAGLFYANEPRYSQVVELDLGQVEPSVAGPRNPDERVPLTKAKEVISSLTDSKAGRTVRDGAVAIAAITSCTNTSNPTVVIGAGLLAKRAVELGLKVPPYVKTSLAPGSKAVTEYLRKTGLLSYLEKLGFNVVGYGCTTCIGNAGPLVPEVELDVRESKVDVFAVISGNRNFEGRINPHLRGTFLTSPPLVVAYALAGRMDLDLTSEPLGEAGGKKVYLRDLWPSLEELGKYVAQTMDPELYRQQYADVFEGDANWEALDVRGGLTYDWGESTYVRQPPWLDMEPALDVRGARILLLLGDKVTTDHISPAGPITPDSPAGKYLTSRGVRELNTFGARRGNHEVMWRGGFWNPKLRNFLVEREGGYTRHFPDGEVMSVYDAAVKYASEGVPLVIFAGAQYGSGSSRDWAAKVTRLLGVRAVLAKSFERIHRSNLVAMGVLPVEVQDWRELKLRGDEVVDLDVELKVHGKVRVTLDGSRQFEGRLRVDLPQELEYVKSGNVLRYVLRKLV</sequence>
<dbReference type="EMBL" id="AP018553">
    <property type="protein sequence ID" value="BBD72005.1"/>
    <property type="molecule type" value="Genomic_DNA"/>
</dbReference>
<dbReference type="CDD" id="cd01580">
    <property type="entry name" value="AcnA_IRP_Swivel"/>
    <property type="match status" value="1"/>
</dbReference>
<dbReference type="InterPro" id="IPR015928">
    <property type="entry name" value="Aconitase/3IPM_dehydase_swvl"/>
</dbReference>
<dbReference type="GO" id="GO:0003994">
    <property type="term" value="F:aconitate hydratase activity"/>
    <property type="evidence" value="ECO:0007669"/>
    <property type="project" value="UniProtKB-EC"/>
</dbReference>
<evidence type="ECO:0000256" key="1">
    <source>
        <dbReference type="ARBA" id="ARBA00001966"/>
    </source>
</evidence>
<dbReference type="Pfam" id="PF00330">
    <property type="entry name" value="Aconitase"/>
    <property type="match status" value="1"/>
</dbReference>
<reference evidence="11" key="2">
    <citation type="submission" date="2018-04" db="EMBL/GenBank/DDBJ databases">
        <title>Complete genome sequence of Sulfodiicoccus acidiphilus strain HS-1.</title>
        <authorList>
            <person name="Sakai H.D."/>
            <person name="Kurosawa N."/>
        </authorList>
    </citation>
    <scope>NUCLEOTIDE SEQUENCE [LARGE SCALE GENOMIC DNA]</scope>
    <source>
        <strain evidence="11">HS-1</strain>
    </source>
</reference>
<dbReference type="AlphaFoldDB" id="A0A348B1F3"/>
<feature type="domain" description="Aconitase/3-isopropylmalate dehydratase large subunit alpha/beta/alpha" evidence="7">
    <location>
        <begin position="52"/>
        <end position="516"/>
    </location>
</feature>
<protein>
    <submittedName>
        <fullName evidence="9">Aconitate hydratase 1</fullName>
        <ecNumber evidence="9">4.2.1.3</ecNumber>
    </submittedName>
</protein>
<evidence type="ECO:0000259" key="7">
    <source>
        <dbReference type="Pfam" id="PF00330"/>
    </source>
</evidence>
<dbReference type="NCBIfam" id="NF006757">
    <property type="entry name" value="PRK09277.1"/>
    <property type="match status" value="1"/>
</dbReference>
<dbReference type="Proteomes" id="UP000616143">
    <property type="component" value="Unassembled WGS sequence"/>
</dbReference>
<dbReference type="PRINTS" id="PR00415">
    <property type="entry name" value="ACONITASE"/>
</dbReference>
<comment type="similarity">
    <text evidence="2">Belongs to the aconitase/IPM isomerase family.</text>
</comment>
<dbReference type="Gene3D" id="3.30.499.10">
    <property type="entry name" value="Aconitase, domain 3"/>
    <property type="match status" value="2"/>
</dbReference>
<comment type="cofactor">
    <cofactor evidence="1">
        <name>[4Fe-4S] cluster</name>
        <dbReference type="ChEBI" id="CHEBI:49883"/>
    </cofactor>
</comment>
<dbReference type="NCBIfam" id="TIGR01341">
    <property type="entry name" value="aconitase_1"/>
    <property type="match status" value="1"/>
</dbReference>
<dbReference type="InterPro" id="IPR000573">
    <property type="entry name" value="AconitaseA/IPMdHydase_ssu_swvl"/>
</dbReference>
<dbReference type="NCBIfam" id="NF009520">
    <property type="entry name" value="PRK12881.1"/>
    <property type="match status" value="1"/>
</dbReference>
<dbReference type="KEGG" id="sacd:HS1genome_0394"/>
<dbReference type="PROSITE" id="PS00450">
    <property type="entry name" value="ACONITASE_1"/>
    <property type="match status" value="1"/>
</dbReference>
<dbReference type="GO" id="GO:0051536">
    <property type="term" value="F:iron-sulfur cluster binding"/>
    <property type="evidence" value="ECO:0007669"/>
    <property type="project" value="UniProtKB-KW"/>
</dbReference>
<dbReference type="GO" id="GO:0046872">
    <property type="term" value="F:metal ion binding"/>
    <property type="evidence" value="ECO:0007669"/>
    <property type="project" value="UniProtKB-KW"/>
</dbReference>
<evidence type="ECO:0000256" key="6">
    <source>
        <dbReference type="ARBA" id="ARBA00023239"/>
    </source>
</evidence>
<dbReference type="Pfam" id="PF00694">
    <property type="entry name" value="Aconitase_C"/>
    <property type="match status" value="1"/>
</dbReference>
<proteinExistence type="inferred from homology"/>
<evidence type="ECO:0000256" key="2">
    <source>
        <dbReference type="ARBA" id="ARBA00007185"/>
    </source>
</evidence>
<evidence type="ECO:0000259" key="8">
    <source>
        <dbReference type="Pfam" id="PF00694"/>
    </source>
</evidence>
<dbReference type="EC" id="4.2.1.3" evidence="9"/>
<dbReference type="FunFam" id="3.20.19.10:FF:000001">
    <property type="entry name" value="Aconitate hydratase"/>
    <property type="match status" value="1"/>
</dbReference>